<dbReference type="EMBL" id="HACG01051529">
    <property type="protein sequence ID" value="CEK98400.1"/>
    <property type="molecule type" value="Transcribed_RNA"/>
</dbReference>
<feature type="non-terminal residue" evidence="2">
    <location>
        <position position="77"/>
    </location>
</feature>
<evidence type="ECO:0000256" key="1">
    <source>
        <dbReference type="SAM" id="MobiDB-lite"/>
    </source>
</evidence>
<feature type="region of interest" description="Disordered" evidence="1">
    <location>
        <begin position="33"/>
        <end position="77"/>
    </location>
</feature>
<protein>
    <submittedName>
        <fullName evidence="2">Uncharacterized protein</fullName>
    </submittedName>
</protein>
<sequence>DEWYWTLPQNRQYDGGDIPLGYAAADAYADLPLQPNIPGPERNTRENIKNRLRHRRMDHRQRRPAQPGEPEPSGSGG</sequence>
<gene>
    <name evidence="2" type="primary">ORF218606</name>
</gene>
<proteinExistence type="predicted"/>
<organism evidence="2">
    <name type="scientific">Arion vulgaris</name>
    <dbReference type="NCBI Taxonomy" id="1028688"/>
    <lineage>
        <taxon>Eukaryota</taxon>
        <taxon>Metazoa</taxon>
        <taxon>Spiralia</taxon>
        <taxon>Lophotrochozoa</taxon>
        <taxon>Mollusca</taxon>
        <taxon>Gastropoda</taxon>
        <taxon>Heterobranchia</taxon>
        <taxon>Euthyneura</taxon>
        <taxon>Panpulmonata</taxon>
        <taxon>Eupulmonata</taxon>
        <taxon>Stylommatophora</taxon>
        <taxon>Helicina</taxon>
        <taxon>Arionoidea</taxon>
        <taxon>Arionidae</taxon>
        <taxon>Arion</taxon>
    </lineage>
</organism>
<feature type="compositionally biased region" description="Basic residues" evidence="1">
    <location>
        <begin position="50"/>
        <end position="63"/>
    </location>
</feature>
<name>A0A0B7C1U8_9EUPU</name>
<reference evidence="2" key="1">
    <citation type="submission" date="2014-12" db="EMBL/GenBank/DDBJ databases">
        <title>Insight into the proteome of Arion vulgaris.</title>
        <authorList>
            <person name="Aradska J."/>
            <person name="Bulat T."/>
            <person name="Smidak R."/>
            <person name="Sarate P."/>
            <person name="Gangsoo J."/>
            <person name="Sialana F."/>
            <person name="Bilban M."/>
            <person name="Lubec G."/>
        </authorList>
    </citation>
    <scope>NUCLEOTIDE SEQUENCE</scope>
    <source>
        <tissue evidence="2">Skin</tissue>
    </source>
</reference>
<evidence type="ECO:0000313" key="2">
    <source>
        <dbReference type="EMBL" id="CEK98400.1"/>
    </source>
</evidence>
<feature type="non-terminal residue" evidence="2">
    <location>
        <position position="1"/>
    </location>
</feature>
<accession>A0A0B7C1U8</accession>
<dbReference type="AlphaFoldDB" id="A0A0B7C1U8"/>